<evidence type="ECO:0000256" key="3">
    <source>
        <dbReference type="ARBA" id="ARBA00022842"/>
    </source>
</evidence>
<dbReference type="PANTHER" id="PTHR12001">
    <property type="entry name" value="GERANYLGERANYL PYROPHOSPHATE SYNTHASE"/>
    <property type="match status" value="1"/>
</dbReference>
<protein>
    <submittedName>
        <fullName evidence="5">Uncharacterized protein</fullName>
    </submittedName>
</protein>
<dbReference type="CDD" id="cd00685">
    <property type="entry name" value="Trans_IPPS_HT"/>
    <property type="match status" value="1"/>
</dbReference>
<evidence type="ECO:0000256" key="1">
    <source>
        <dbReference type="ARBA" id="ARBA00022679"/>
    </source>
</evidence>
<dbReference type="SUPFAM" id="SSF48576">
    <property type="entry name" value="Terpenoid synthases"/>
    <property type="match status" value="2"/>
</dbReference>
<sequence>MPLIPALTPPKHSRPIPDEFLKGYWSNLDVRVHGHANEELTLVGNMIQDWLNRGGCARPSYVVDGLGAILSLIMPEAEPKRLLEMGPLCSFSFLEDDFLDGDMFAAGEAYSAERNGRDVKVLSRKYRNILDQVKSKIFVELLEADDAQNTYVQAYEEWAKASTETENLDTEFESLEEYLNERLDNFAASCGWNVMPLLHDFKLSETDLSDLNCIDQLSYRMMILINDYYSVENDWSSHTALDKPGLPPSAAYVIMRTRDVSIGEAKNIIQEEFFKMEKSWVELRDKLMKECKPSSAQDFAKYMTCLQYFITGILVFSLNAPRYHPSPTDIPFYPKPEHRIVSLPRKSPQPHVNGTKRQRLEEGREGNGFQHPKEDGENPWLSKYYQVSDKTISEPIEYIKSLPSKKIRHLAIDALDLWYQVPAKSIEIIKEVIDMLHSSSLIIDDIEDSSELRRGQPSAHMIFGTPQSINSANYLFVKCIDEVRRLSHGAVAIFADELRNLHVGQGSDLYWTFHGECPTELEYIQMVDGKTGGLFRMASRLMRDQATTNRDLEVEGLLTLIGRFFQIRDDYQNLGSVDYAKAKGSLSDLDEGKYSFMLIHALNNNQENGRLKGLLTLRARQRALSVEQKELIMKCMKQSRSMEYTYKVLEELQSRIQKDLEDLEFSIPESRHGDNKNWMIRAIMARLRLGDAKVGSLKK</sequence>
<evidence type="ECO:0000313" key="6">
    <source>
        <dbReference type="Proteomes" id="UP001370758"/>
    </source>
</evidence>
<dbReference type="InterPro" id="IPR033749">
    <property type="entry name" value="Polyprenyl_synt_CS"/>
</dbReference>
<dbReference type="Pfam" id="PF19086">
    <property type="entry name" value="Terpene_syn_C_2"/>
    <property type="match status" value="1"/>
</dbReference>
<proteinExistence type="predicted"/>
<keyword evidence="1" id="KW-0808">Transferase</keyword>
<evidence type="ECO:0000256" key="2">
    <source>
        <dbReference type="ARBA" id="ARBA00022723"/>
    </source>
</evidence>
<gene>
    <name evidence="5" type="ORF">TWF481_010796</name>
</gene>
<accession>A0AAV9W464</accession>
<dbReference type="PROSITE" id="PS00723">
    <property type="entry name" value="POLYPRENYL_SYNTHASE_1"/>
    <property type="match status" value="1"/>
</dbReference>
<dbReference type="Gene3D" id="1.10.600.10">
    <property type="entry name" value="Farnesyl Diphosphate Synthase"/>
    <property type="match status" value="2"/>
</dbReference>
<dbReference type="GO" id="GO:0046165">
    <property type="term" value="P:alcohol biosynthetic process"/>
    <property type="evidence" value="ECO:0007669"/>
    <property type="project" value="UniProtKB-ARBA"/>
</dbReference>
<dbReference type="GO" id="GO:0043386">
    <property type="term" value="P:mycotoxin biosynthetic process"/>
    <property type="evidence" value="ECO:0007669"/>
    <property type="project" value="UniProtKB-ARBA"/>
</dbReference>
<comment type="caution">
    <text evidence="5">The sequence shown here is derived from an EMBL/GenBank/DDBJ whole genome shotgun (WGS) entry which is preliminary data.</text>
</comment>
<feature type="region of interest" description="Disordered" evidence="4">
    <location>
        <begin position="343"/>
        <end position="377"/>
    </location>
</feature>
<dbReference type="EMBL" id="JAVHJL010000007">
    <property type="protein sequence ID" value="KAK6500453.1"/>
    <property type="molecule type" value="Genomic_DNA"/>
</dbReference>
<keyword evidence="2" id="KW-0479">Metal-binding</keyword>
<name>A0AAV9W464_9PEZI</name>
<dbReference type="PANTHER" id="PTHR12001:SF72">
    <property type="entry name" value="THIJ_PFPI FAMILY PROTEIN (AFU_ORTHOLOGUE AFUA_3G01210)-RELATED"/>
    <property type="match status" value="1"/>
</dbReference>
<reference evidence="5 6" key="1">
    <citation type="submission" date="2023-08" db="EMBL/GenBank/DDBJ databases">
        <authorList>
            <person name="Palmer J.M."/>
        </authorList>
    </citation>
    <scope>NUCLEOTIDE SEQUENCE [LARGE SCALE GENOMIC DNA]</scope>
    <source>
        <strain evidence="5 6">TWF481</strain>
    </source>
</reference>
<dbReference type="GO" id="GO:0008299">
    <property type="term" value="P:isoprenoid biosynthetic process"/>
    <property type="evidence" value="ECO:0007669"/>
    <property type="project" value="InterPro"/>
</dbReference>
<dbReference type="InterPro" id="IPR008949">
    <property type="entry name" value="Isoprenoid_synthase_dom_sf"/>
</dbReference>
<keyword evidence="6" id="KW-1185">Reference proteome</keyword>
<evidence type="ECO:0000256" key="4">
    <source>
        <dbReference type="SAM" id="MobiDB-lite"/>
    </source>
</evidence>
<dbReference type="PROSITE" id="PS00444">
    <property type="entry name" value="POLYPRENYL_SYNTHASE_2"/>
    <property type="match status" value="1"/>
</dbReference>
<dbReference type="Pfam" id="PF00348">
    <property type="entry name" value="polyprenyl_synt"/>
    <property type="match status" value="1"/>
</dbReference>
<dbReference type="GO" id="GO:0004659">
    <property type="term" value="F:prenyltransferase activity"/>
    <property type="evidence" value="ECO:0007669"/>
    <property type="project" value="InterPro"/>
</dbReference>
<evidence type="ECO:0000313" key="5">
    <source>
        <dbReference type="EMBL" id="KAK6500453.1"/>
    </source>
</evidence>
<dbReference type="GO" id="GO:0046872">
    <property type="term" value="F:metal ion binding"/>
    <property type="evidence" value="ECO:0007669"/>
    <property type="project" value="UniProtKB-KW"/>
</dbReference>
<feature type="compositionally biased region" description="Basic and acidic residues" evidence="4">
    <location>
        <begin position="358"/>
        <end position="376"/>
    </location>
</feature>
<keyword evidence="3" id="KW-0460">Magnesium</keyword>
<dbReference type="Proteomes" id="UP001370758">
    <property type="component" value="Unassembled WGS sequence"/>
</dbReference>
<organism evidence="5 6">
    <name type="scientific">Arthrobotrys musiformis</name>
    <dbReference type="NCBI Taxonomy" id="47236"/>
    <lineage>
        <taxon>Eukaryota</taxon>
        <taxon>Fungi</taxon>
        <taxon>Dikarya</taxon>
        <taxon>Ascomycota</taxon>
        <taxon>Pezizomycotina</taxon>
        <taxon>Orbiliomycetes</taxon>
        <taxon>Orbiliales</taxon>
        <taxon>Orbiliaceae</taxon>
        <taxon>Arthrobotrys</taxon>
    </lineage>
</organism>
<dbReference type="SFLD" id="SFLDS00005">
    <property type="entry name" value="Isoprenoid_Synthase_Type_I"/>
    <property type="match status" value="1"/>
</dbReference>
<dbReference type="AlphaFoldDB" id="A0AAV9W464"/>
<dbReference type="InterPro" id="IPR000092">
    <property type="entry name" value="Polyprenyl_synt"/>
</dbReference>